<proteinExistence type="predicted"/>
<dbReference type="KEGG" id="hbs:IPV69_01235"/>
<feature type="chain" id="PRO_5034734026" evidence="1">
    <location>
        <begin position="25"/>
        <end position="128"/>
    </location>
</feature>
<name>A0A7M2WX22_9BACT</name>
<protein>
    <submittedName>
        <fullName evidence="2">Uncharacterized protein</fullName>
    </submittedName>
</protein>
<feature type="signal peptide" evidence="1">
    <location>
        <begin position="1"/>
        <end position="24"/>
    </location>
</feature>
<dbReference type="EMBL" id="CP063458">
    <property type="protein sequence ID" value="QOV90026.1"/>
    <property type="molecule type" value="Genomic_DNA"/>
</dbReference>
<evidence type="ECO:0000256" key="1">
    <source>
        <dbReference type="SAM" id="SignalP"/>
    </source>
</evidence>
<sequence length="128" mass="14253">MPIRQLVIAFAVLSLALVVGCDRAPTHESVMEQQVTTMEDVAKLLTTVTDEASANSAKPKLKELSEKLKAVKAEADKIAKPTKEKEDELRKKYEERITKAMSAWLMEMGRIGRDPKLRSVLSDLDLGK</sequence>
<evidence type="ECO:0000313" key="3">
    <source>
        <dbReference type="Proteomes" id="UP000593765"/>
    </source>
</evidence>
<accession>A0A7M2WX22</accession>
<dbReference type="RefSeq" id="WP_206293095.1">
    <property type="nucleotide sequence ID" value="NZ_CP063458.1"/>
</dbReference>
<reference evidence="2 3" key="1">
    <citation type="submission" date="2020-10" db="EMBL/GenBank/DDBJ databases">
        <title>Wide distribution of Phycisphaera-like planctomycetes from WD2101 soil group in peatlands and genome analysis of the first cultivated representative.</title>
        <authorList>
            <person name="Dedysh S.N."/>
            <person name="Beletsky A.V."/>
            <person name="Ivanova A."/>
            <person name="Kulichevskaya I.S."/>
            <person name="Suzina N.E."/>
            <person name="Philippov D.A."/>
            <person name="Rakitin A.L."/>
            <person name="Mardanov A.V."/>
            <person name="Ravin N.V."/>
        </authorList>
    </citation>
    <scope>NUCLEOTIDE SEQUENCE [LARGE SCALE GENOMIC DNA]</scope>
    <source>
        <strain evidence="2 3">M1803</strain>
    </source>
</reference>
<gene>
    <name evidence="2" type="ORF">IPV69_01235</name>
</gene>
<dbReference type="AlphaFoldDB" id="A0A7M2WX22"/>
<evidence type="ECO:0000313" key="2">
    <source>
        <dbReference type="EMBL" id="QOV90026.1"/>
    </source>
</evidence>
<keyword evidence="1" id="KW-0732">Signal</keyword>
<organism evidence="2 3">
    <name type="scientific">Humisphaera borealis</name>
    <dbReference type="NCBI Taxonomy" id="2807512"/>
    <lineage>
        <taxon>Bacteria</taxon>
        <taxon>Pseudomonadati</taxon>
        <taxon>Planctomycetota</taxon>
        <taxon>Phycisphaerae</taxon>
        <taxon>Tepidisphaerales</taxon>
        <taxon>Tepidisphaeraceae</taxon>
        <taxon>Humisphaera</taxon>
    </lineage>
</organism>
<dbReference type="PROSITE" id="PS51257">
    <property type="entry name" value="PROKAR_LIPOPROTEIN"/>
    <property type="match status" value="1"/>
</dbReference>
<keyword evidence="3" id="KW-1185">Reference proteome</keyword>
<dbReference type="Proteomes" id="UP000593765">
    <property type="component" value="Chromosome"/>
</dbReference>